<dbReference type="Pfam" id="PF01464">
    <property type="entry name" value="SLT"/>
    <property type="match status" value="1"/>
</dbReference>
<feature type="region of interest" description="Disordered" evidence="1">
    <location>
        <begin position="26"/>
        <end position="90"/>
    </location>
</feature>
<name>A0A8J3VR56_9ACTN</name>
<dbReference type="AlphaFoldDB" id="A0A8J3VR56"/>
<proteinExistence type="predicted"/>
<feature type="compositionally biased region" description="Low complexity" evidence="1">
    <location>
        <begin position="58"/>
        <end position="85"/>
    </location>
</feature>
<dbReference type="InterPro" id="IPR023346">
    <property type="entry name" value="Lysozyme-like_dom_sf"/>
</dbReference>
<accession>A0A8J3VR56</accession>
<dbReference type="SUPFAM" id="SSF53955">
    <property type="entry name" value="Lysozyme-like"/>
    <property type="match status" value="1"/>
</dbReference>
<dbReference type="EMBL" id="BONZ01000038">
    <property type="protein sequence ID" value="GIH15747.1"/>
    <property type="molecule type" value="Genomic_DNA"/>
</dbReference>
<evidence type="ECO:0000313" key="5">
    <source>
        <dbReference type="Proteomes" id="UP000642748"/>
    </source>
</evidence>
<dbReference type="PROSITE" id="PS51257">
    <property type="entry name" value="PROKAR_LIPOPROTEIN"/>
    <property type="match status" value="1"/>
</dbReference>
<evidence type="ECO:0000313" key="4">
    <source>
        <dbReference type="EMBL" id="GIH15747.1"/>
    </source>
</evidence>
<protein>
    <recommendedName>
        <fullName evidence="3">Transglycosylase SLT domain-containing protein</fullName>
    </recommendedName>
</protein>
<comment type="caution">
    <text evidence="4">The sequence shown here is derived from an EMBL/GenBank/DDBJ whole genome shotgun (WGS) entry which is preliminary data.</text>
</comment>
<dbReference type="Proteomes" id="UP000642748">
    <property type="component" value="Unassembled WGS sequence"/>
</dbReference>
<evidence type="ECO:0000256" key="2">
    <source>
        <dbReference type="SAM" id="SignalP"/>
    </source>
</evidence>
<dbReference type="RefSeq" id="WP_203919377.1">
    <property type="nucleotide sequence ID" value="NZ_BONZ01000038.1"/>
</dbReference>
<organism evidence="4 5">
    <name type="scientific">Rugosimonospora africana</name>
    <dbReference type="NCBI Taxonomy" id="556532"/>
    <lineage>
        <taxon>Bacteria</taxon>
        <taxon>Bacillati</taxon>
        <taxon>Actinomycetota</taxon>
        <taxon>Actinomycetes</taxon>
        <taxon>Micromonosporales</taxon>
        <taxon>Micromonosporaceae</taxon>
        <taxon>Rugosimonospora</taxon>
    </lineage>
</organism>
<dbReference type="Gene3D" id="1.10.530.10">
    <property type="match status" value="1"/>
</dbReference>
<sequence length="246" mass="25640">MTRYGWRRTLAVTAATAAVLAGTGCAHSGSAAGGPHPEGSGSAGAARSGKPIAPPRPTGSAASGDTASANTGPGSTASGSTTASPDPDKPATFAAQVRTYARRAGIDAQLLMAILYNESYKPHDPNLERAWQKIDPNAAFGIANMHRAAFDDAKRGRDFADRDWTELPDDPGLAIEAAAWYLHDLATDLPRHWPARYTKDELLALGYNAGGGSMAEFADGARPGAVAQSYLDRLHANWDAAGKAVR</sequence>
<dbReference type="InterPro" id="IPR008258">
    <property type="entry name" value="Transglycosylase_SLT_dom_1"/>
</dbReference>
<keyword evidence="2" id="KW-0732">Signal</keyword>
<feature type="compositionally biased region" description="Low complexity" evidence="1">
    <location>
        <begin position="39"/>
        <end position="49"/>
    </location>
</feature>
<feature type="signal peptide" evidence="2">
    <location>
        <begin position="1"/>
        <end position="28"/>
    </location>
</feature>
<evidence type="ECO:0000256" key="1">
    <source>
        <dbReference type="SAM" id="MobiDB-lite"/>
    </source>
</evidence>
<gene>
    <name evidence="4" type="ORF">Raf01_39190</name>
</gene>
<feature type="domain" description="Transglycosylase SLT" evidence="3">
    <location>
        <begin position="99"/>
        <end position="215"/>
    </location>
</feature>
<feature type="chain" id="PRO_5038469908" description="Transglycosylase SLT domain-containing protein" evidence="2">
    <location>
        <begin position="29"/>
        <end position="246"/>
    </location>
</feature>
<keyword evidence="5" id="KW-1185">Reference proteome</keyword>
<reference evidence="4" key="1">
    <citation type="submission" date="2021-01" db="EMBL/GenBank/DDBJ databases">
        <title>Whole genome shotgun sequence of Rugosimonospora africana NBRC 104875.</title>
        <authorList>
            <person name="Komaki H."/>
            <person name="Tamura T."/>
        </authorList>
    </citation>
    <scope>NUCLEOTIDE SEQUENCE</scope>
    <source>
        <strain evidence="4">NBRC 104875</strain>
    </source>
</reference>
<evidence type="ECO:0000259" key="3">
    <source>
        <dbReference type="Pfam" id="PF01464"/>
    </source>
</evidence>